<evidence type="ECO:0000313" key="4">
    <source>
        <dbReference type="EMBL" id="BCB78312.1"/>
    </source>
</evidence>
<dbReference type="PROSITE" id="PS00622">
    <property type="entry name" value="HTH_LUXR_1"/>
    <property type="match status" value="1"/>
</dbReference>
<dbReference type="SMART" id="SM00421">
    <property type="entry name" value="HTH_LUXR"/>
    <property type="match status" value="1"/>
</dbReference>
<dbReference type="PANTHER" id="PTHR16305:SF35">
    <property type="entry name" value="TRANSCRIPTIONAL ACTIVATOR DOMAIN"/>
    <property type="match status" value="1"/>
</dbReference>
<keyword evidence="1" id="KW-0547">Nucleotide-binding</keyword>
<gene>
    <name evidence="4" type="ORF">Pflav_047220</name>
</gene>
<evidence type="ECO:0000259" key="3">
    <source>
        <dbReference type="PROSITE" id="PS50043"/>
    </source>
</evidence>
<dbReference type="AlphaFoldDB" id="A0A6F8XWT0"/>
<protein>
    <submittedName>
        <fullName evidence="4">LuxR family transcriptional regulator</fullName>
    </submittedName>
</protein>
<keyword evidence="5" id="KW-1185">Reference proteome</keyword>
<dbReference type="Gene3D" id="1.10.10.10">
    <property type="entry name" value="Winged helix-like DNA-binding domain superfamily/Winged helix DNA-binding domain"/>
    <property type="match status" value="1"/>
</dbReference>
<dbReference type="KEGG" id="pfla:Pflav_047220"/>
<sequence length="843" mass="89252">MRDVLLERAGALAVLLEAVSEAVAGRGRVVLVRGEAGMGKSSLLRVFREGLPAGLRVLYGACEDLVTARPYGPLRDAVTGTGGPLDLALAAGGGDGVFEAAVAELRGPRPTVLMVEDLHWADDATLDVLGHLARRVGDLPAVVVVAVRDGGAPAGHRLERWLGAGTVRQVLLRPLSVTAVGELAAGTGWRAASLHDLTAGNPFFVTEALAVAPGQVPATVAEAVLARVRRLDPACQAALAQLAVVPGWVDFALLEQLLDGDHLDVLVAAEEQGMLRVRADGVGFRHELARQAIEASLPALRRRMLHRAVIAALRRQDRPDPTRLVHHAARGGDAGTVLEYAPGAGREAAAAGSHRQALAHFEAAAAHADRLPPEQSAAVLDGYAWELHNAHRFGAAVAVGERAVAGYAGLGDAVAHGQALVRLSRLYYLVGHTGQAERTARASVDTLEQAGSAAATAFAVTNHGAILALVGDPGADRTLSRASELAERAGRVDLVELCLNYQSLAGPGLDPDGRIGLLRRSLDLALAHGHYEHAARGYTNLGELLYRYGRLEELERCLADGLAFTRDRGFWSHSYNLEVHACLLRMRRGDWAGAEAGLAALIERDEDPGMLRLYAEPQYARLLARRGAPEAGPLLEAAWRHALAQRSLIGLAYAGTGLMEWAWLCGRTDVAAAVLDGWRPHSDRPGAEPVDAELRRYARRAGLLAPGEPDISNVDDGPYERALTLADSGALQAAVEAVRMLDELGAIAAARLVRRGLRRRGVRTVPRGPLAATRAHPAGLTRRQAGVLSLLAEGLTNAEIATKLVLSVRTVDRHVASILDKLGVSSRREAAAMARSPANAAAW</sequence>
<dbReference type="InterPro" id="IPR041664">
    <property type="entry name" value="AAA_16"/>
</dbReference>
<dbReference type="GO" id="GO:0003677">
    <property type="term" value="F:DNA binding"/>
    <property type="evidence" value="ECO:0007669"/>
    <property type="project" value="InterPro"/>
</dbReference>
<reference evidence="4 5" key="1">
    <citation type="submission" date="2020-03" db="EMBL/GenBank/DDBJ databases">
        <title>Whole genome shotgun sequence of Phytohabitans flavus NBRC 107702.</title>
        <authorList>
            <person name="Komaki H."/>
            <person name="Tamura T."/>
        </authorList>
    </citation>
    <scope>NUCLEOTIDE SEQUENCE [LARGE SCALE GENOMIC DNA]</scope>
    <source>
        <strain evidence="4 5">NBRC 107702</strain>
    </source>
</reference>
<dbReference type="GO" id="GO:0006355">
    <property type="term" value="P:regulation of DNA-templated transcription"/>
    <property type="evidence" value="ECO:0007669"/>
    <property type="project" value="InterPro"/>
</dbReference>
<dbReference type="Pfam" id="PF00196">
    <property type="entry name" value="GerE"/>
    <property type="match status" value="1"/>
</dbReference>
<dbReference type="SUPFAM" id="SSF46894">
    <property type="entry name" value="C-terminal effector domain of the bipartite response regulators"/>
    <property type="match status" value="1"/>
</dbReference>
<name>A0A6F8XWT0_9ACTN</name>
<dbReference type="PROSITE" id="PS50043">
    <property type="entry name" value="HTH_LUXR_2"/>
    <property type="match status" value="1"/>
</dbReference>
<dbReference type="GO" id="GO:0004016">
    <property type="term" value="F:adenylate cyclase activity"/>
    <property type="evidence" value="ECO:0007669"/>
    <property type="project" value="TreeGrafter"/>
</dbReference>
<dbReference type="Gene3D" id="1.25.40.10">
    <property type="entry name" value="Tetratricopeptide repeat domain"/>
    <property type="match status" value="1"/>
</dbReference>
<dbReference type="CDD" id="cd06170">
    <property type="entry name" value="LuxR_C_like"/>
    <property type="match status" value="1"/>
</dbReference>
<dbReference type="InterPro" id="IPR000792">
    <property type="entry name" value="Tscrpt_reg_LuxR_C"/>
</dbReference>
<dbReference type="GO" id="GO:0005737">
    <property type="term" value="C:cytoplasm"/>
    <property type="evidence" value="ECO:0007669"/>
    <property type="project" value="TreeGrafter"/>
</dbReference>
<evidence type="ECO:0000313" key="5">
    <source>
        <dbReference type="Proteomes" id="UP000502508"/>
    </source>
</evidence>
<dbReference type="Pfam" id="PF13191">
    <property type="entry name" value="AAA_16"/>
    <property type="match status" value="1"/>
</dbReference>
<dbReference type="InterPro" id="IPR027417">
    <property type="entry name" value="P-loop_NTPase"/>
</dbReference>
<dbReference type="GO" id="GO:0005524">
    <property type="term" value="F:ATP binding"/>
    <property type="evidence" value="ECO:0007669"/>
    <property type="project" value="UniProtKB-KW"/>
</dbReference>
<dbReference type="InterPro" id="IPR011990">
    <property type="entry name" value="TPR-like_helical_dom_sf"/>
</dbReference>
<dbReference type="InterPro" id="IPR016032">
    <property type="entry name" value="Sig_transdc_resp-reg_C-effctor"/>
</dbReference>
<dbReference type="InterPro" id="IPR036388">
    <property type="entry name" value="WH-like_DNA-bd_sf"/>
</dbReference>
<organism evidence="4 5">
    <name type="scientific">Phytohabitans flavus</name>
    <dbReference type="NCBI Taxonomy" id="1076124"/>
    <lineage>
        <taxon>Bacteria</taxon>
        <taxon>Bacillati</taxon>
        <taxon>Actinomycetota</taxon>
        <taxon>Actinomycetes</taxon>
        <taxon>Micromonosporales</taxon>
        <taxon>Micromonosporaceae</taxon>
    </lineage>
</organism>
<dbReference type="EMBL" id="AP022870">
    <property type="protein sequence ID" value="BCB78312.1"/>
    <property type="molecule type" value="Genomic_DNA"/>
</dbReference>
<evidence type="ECO:0000256" key="1">
    <source>
        <dbReference type="ARBA" id="ARBA00022741"/>
    </source>
</evidence>
<reference evidence="4 5" key="2">
    <citation type="submission" date="2020-03" db="EMBL/GenBank/DDBJ databases">
        <authorList>
            <person name="Ichikawa N."/>
            <person name="Kimura A."/>
            <person name="Kitahashi Y."/>
            <person name="Uohara A."/>
        </authorList>
    </citation>
    <scope>NUCLEOTIDE SEQUENCE [LARGE SCALE GENOMIC DNA]</scope>
    <source>
        <strain evidence="4 5">NBRC 107702</strain>
    </source>
</reference>
<accession>A0A6F8XWT0</accession>
<dbReference type="SUPFAM" id="SSF48452">
    <property type="entry name" value="TPR-like"/>
    <property type="match status" value="1"/>
</dbReference>
<dbReference type="PRINTS" id="PR00038">
    <property type="entry name" value="HTHLUXR"/>
</dbReference>
<feature type="domain" description="HTH luxR-type" evidence="3">
    <location>
        <begin position="773"/>
        <end position="838"/>
    </location>
</feature>
<proteinExistence type="predicted"/>
<dbReference type="Proteomes" id="UP000502508">
    <property type="component" value="Chromosome"/>
</dbReference>
<evidence type="ECO:0000256" key="2">
    <source>
        <dbReference type="ARBA" id="ARBA00022840"/>
    </source>
</evidence>
<dbReference type="PANTHER" id="PTHR16305">
    <property type="entry name" value="TESTICULAR SOLUBLE ADENYLYL CYCLASE"/>
    <property type="match status" value="1"/>
</dbReference>
<dbReference type="SUPFAM" id="SSF52540">
    <property type="entry name" value="P-loop containing nucleoside triphosphate hydrolases"/>
    <property type="match status" value="1"/>
</dbReference>
<keyword evidence="2" id="KW-0067">ATP-binding</keyword>